<dbReference type="InterPro" id="IPR012338">
    <property type="entry name" value="Beta-lactam/transpept-like"/>
</dbReference>
<evidence type="ECO:0000313" key="3">
    <source>
        <dbReference type="Proteomes" id="UP000762676"/>
    </source>
</evidence>
<proteinExistence type="predicted"/>
<name>A0AAV4JGR7_9GAST</name>
<accession>A0AAV4JGR7</accession>
<dbReference type="SUPFAM" id="SSF56601">
    <property type="entry name" value="beta-lactamase/transpeptidase-like"/>
    <property type="match status" value="1"/>
</dbReference>
<sequence>MPDFPEFEASGHYSNLMYTIVAHLAEKMTGKTWEQLVTDEVLTKHGMRDTHFMPAAMDIEDVANPHFYSQERDEFLVQNKSLFE</sequence>
<organism evidence="2 3">
    <name type="scientific">Elysia marginata</name>
    <dbReference type="NCBI Taxonomy" id="1093978"/>
    <lineage>
        <taxon>Eukaryota</taxon>
        <taxon>Metazoa</taxon>
        <taxon>Spiralia</taxon>
        <taxon>Lophotrochozoa</taxon>
        <taxon>Mollusca</taxon>
        <taxon>Gastropoda</taxon>
        <taxon>Heterobranchia</taxon>
        <taxon>Euthyneura</taxon>
        <taxon>Panpulmonata</taxon>
        <taxon>Sacoglossa</taxon>
        <taxon>Placobranchoidea</taxon>
        <taxon>Plakobranchidae</taxon>
        <taxon>Elysia</taxon>
    </lineage>
</organism>
<dbReference type="Pfam" id="PF00144">
    <property type="entry name" value="Beta-lactamase"/>
    <property type="match status" value="1"/>
</dbReference>
<dbReference type="Proteomes" id="UP000762676">
    <property type="component" value="Unassembled WGS sequence"/>
</dbReference>
<reference evidence="2 3" key="1">
    <citation type="journal article" date="2021" name="Elife">
        <title>Chloroplast acquisition without the gene transfer in kleptoplastic sea slugs, Plakobranchus ocellatus.</title>
        <authorList>
            <person name="Maeda T."/>
            <person name="Takahashi S."/>
            <person name="Yoshida T."/>
            <person name="Shimamura S."/>
            <person name="Takaki Y."/>
            <person name="Nagai Y."/>
            <person name="Toyoda A."/>
            <person name="Suzuki Y."/>
            <person name="Arimoto A."/>
            <person name="Ishii H."/>
            <person name="Satoh N."/>
            <person name="Nishiyama T."/>
            <person name="Hasebe M."/>
            <person name="Maruyama T."/>
            <person name="Minagawa J."/>
            <person name="Obokata J."/>
            <person name="Shigenobu S."/>
        </authorList>
    </citation>
    <scope>NUCLEOTIDE SEQUENCE [LARGE SCALE GENOMIC DNA]</scope>
</reference>
<protein>
    <submittedName>
        <fullName evidence="2">Penicillin-binding protein 4-like</fullName>
    </submittedName>
</protein>
<feature type="domain" description="Beta-lactamase-related" evidence="1">
    <location>
        <begin position="12"/>
        <end position="61"/>
    </location>
</feature>
<comment type="caution">
    <text evidence="2">The sequence shown here is derived from an EMBL/GenBank/DDBJ whole genome shotgun (WGS) entry which is preliminary data.</text>
</comment>
<dbReference type="InterPro" id="IPR001466">
    <property type="entry name" value="Beta-lactam-related"/>
</dbReference>
<keyword evidence="3" id="KW-1185">Reference proteome</keyword>
<dbReference type="EMBL" id="BMAT01003090">
    <property type="protein sequence ID" value="GFS19806.1"/>
    <property type="molecule type" value="Genomic_DNA"/>
</dbReference>
<dbReference type="AlphaFoldDB" id="A0AAV4JGR7"/>
<evidence type="ECO:0000259" key="1">
    <source>
        <dbReference type="Pfam" id="PF00144"/>
    </source>
</evidence>
<dbReference type="Gene3D" id="3.40.710.10">
    <property type="entry name" value="DD-peptidase/beta-lactamase superfamily"/>
    <property type="match status" value="1"/>
</dbReference>
<evidence type="ECO:0000313" key="2">
    <source>
        <dbReference type="EMBL" id="GFS19806.1"/>
    </source>
</evidence>
<gene>
    <name evidence="2" type="ORF">ElyMa_001553700</name>
</gene>